<dbReference type="InterPro" id="IPR054535">
    <property type="entry name" value="HphA_N"/>
</dbReference>
<evidence type="ECO:0000259" key="2">
    <source>
        <dbReference type="Pfam" id="PF22828"/>
    </source>
</evidence>
<proteinExistence type="predicted"/>
<feature type="chain" id="PRO_5044334590" description="Transferrin-binding protein B C-lobe/N-lobe beta barrel domain-containing protein" evidence="1">
    <location>
        <begin position="22"/>
        <end position="242"/>
    </location>
</feature>
<comment type="caution">
    <text evidence="4">The sequence shown here is derived from an EMBL/GenBank/DDBJ whole genome shotgun (WGS) entry which is preliminary data.</text>
</comment>
<feature type="domain" description="HphA C-terminal" evidence="3">
    <location>
        <begin position="132"/>
        <end position="241"/>
    </location>
</feature>
<name>A0AB36JZW4_9GAMM</name>
<gene>
    <name evidence="4" type="ORF">BZG00_06750</name>
</gene>
<dbReference type="InterPro" id="IPR011250">
    <property type="entry name" value="OMP/PagP_B-barrel"/>
</dbReference>
<evidence type="ECO:0000313" key="4">
    <source>
        <dbReference type="EMBL" id="OOE40015.1"/>
    </source>
</evidence>
<feature type="domain" description="HphA N-terminal heme-binding" evidence="2">
    <location>
        <begin position="19"/>
        <end position="113"/>
    </location>
</feature>
<dbReference type="InterPro" id="IPR054843">
    <property type="entry name" value="Slam_hemophilin_C"/>
</dbReference>
<dbReference type="Gene3D" id="2.40.160.90">
    <property type="match status" value="1"/>
</dbReference>
<dbReference type="Proteomes" id="UP000189021">
    <property type="component" value="Unassembled WGS sequence"/>
</dbReference>
<dbReference type="Pfam" id="PF22829">
    <property type="entry name" value="HphA_C"/>
    <property type="match status" value="1"/>
</dbReference>
<dbReference type="NCBIfam" id="NF041636">
    <property type="entry name" value="slam_lipo"/>
    <property type="match status" value="1"/>
</dbReference>
<dbReference type="RefSeq" id="WP_077659115.1">
    <property type="nucleotide sequence ID" value="NZ_CP040021.1"/>
</dbReference>
<sequence>MPYKTVVIALSAILTTTSALANIVGTQSDDANIEVGTSNVPFGPHTMGKAGIGNDNRISSKFKVDFEGLTRASSTQKQGDIYTNGTSHAGEAGVFNFAQAGAGDVWFGEWSQDFAGNGQDRSVYYAGDNTQTSLPTSGTASYAVTGLNRFTGNNALTGEFNADFSAKTVRGTISNAAMKLSIDADIDAKTAAFKGDAHALRSGPGVVGDTQGHFFGADAAALAGVATFADRDLNTAFGGTKK</sequence>
<organism evidence="4 5">
    <name type="scientific">Salinivibrio kushneri</name>
    <dbReference type="NCBI Taxonomy" id="1908198"/>
    <lineage>
        <taxon>Bacteria</taxon>
        <taxon>Pseudomonadati</taxon>
        <taxon>Pseudomonadota</taxon>
        <taxon>Gammaproteobacteria</taxon>
        <taxon>Vibrionales</taxon>
        <taxon>Vibrionaceae</taxon>
        <taxon>Salinivibrio</taxon>
    </lineage>
</organism>
<dbReference type="AlphaFoldDB" id="A0AB36JZW4"/>
<keyword evidence="1" id="KW-0732">Signal</keyword>
<evidence type="ECO:0000259" key="3">
    <source>
        <dbReference type="Pfam" id="PF22829"/>
    </source>
</evidence>
<dbReference type="InterPro" id="IPR054536">
    <property type="entry name" value="HphA_C"/>
</dbReference>
<protein>
    <recommendedName>
        <fullName evidence="6">Transferrin-binding protein B C-lobe/N-lobe beta barrel domain-containing protein</fullName>
    </recommendedName>
</protein>
<dbReference type="EMBL" id="MUEK01000005">
    <property type="protein sequence ID" value="OOE40015.1"/>
    <property type="molecule type" value="Genomic_DNA"/>
</dbReference>
<dbReference type="SUPFAM" id="SSF56925">
    <property type="entry name" value="OMPA-like"/>
    <property type="match status" value="1"/>
</dbReference>
<evidence type="ECO:0000256" key="1">
    <source>
        <dbReference type="SAM" id="SignalP"/>
    </source>
</evidence>
<feature type="signal peptide" evidence="1">
    <location>
        <begin position="1"/>
        <end position="21"/>
    </location>
</feature>
<evidence type="ECO:0000313" key="5">
    <source>
        <dbReference type="Proteomes" id="UP000189021"/>
    </source>
</evidence>
<dbReference type="Pfam" id="PF22828">
    <property type="entry name" value="HphA_N"/>
    <property type="match status" value="1"/>
</dbReference>
<accession>A0AB36JZW4</accession>
<reference evidence="4 5" key="1">
    <citation type="journal article" date="2017" name="Genome Announc.">
        <title>Draft Genome Sequences of Salinivibrio proteolyticus, Salinivibrio sharmensis, Salinivibrio siamensis, Salinivibrio costicola subsp. alcaliphilus, Salinivibrio costicola subsp. vallismortis, and 29 New Isolates Belonging to the Genus Salinivibrio.</title>
        <authorList>
            <person name="Lopez-Hermoso C."/>
            <person name="de la Haba R.R."/>
            <person name="Sanchez-Porro C."/>
            <person name="Bayliss S.C."/>
            <person name="Feil E.J."/>
            <person name="Ventosa A."/>
        </authorList>
    </citation>
    <scope>NUCLEOTIDE SEQUENCE [LARGE SCALE GENOMIC DNA]</scope>
    <source>
        <strain evidence="4 5">AL184</strain>
    </source>
</reference>
<evidence type="ECO:0008006" key="6">
    <source>
        <dbReference type="Google" id="ProtNLM"/>
    </source>
</evidence>
<keyword evidence="5" id="KW-1185">Reference proteome</keyword>